<evidence type="ECO:0000313" key="4">
    <source>
        <dbReference type="EMBL" id="RZS93692.1"/>
    </source>
</evidence>
<feature type="domain" description="Conserved virulence factor B first S1" evidence="2">
    <location>
        <begin position="4"/>
        <end position="64"/>
    </location>
</feature>
<dbReference type="OrthoDB" id="9801597at2"/>
<dbReference type="Pfam" id="PF17783">
    <property type="entry name" value="WHD_CvfB"/>
    <property type="match status" value="1"/>
</dbReference>
<comment type="similarity">
    <text evidence="1">Belongs to the CvfB family.</text>
</comment>
<dbReference type="PANTHER" id="PTHR37296:SF1">
    <property type="entry name" value="CONSERVED VIRULENCE FACTOR B"/>
    <property type="match status" value="1"/>
</dbReference>
<dbReference type="InterPro" id="IPR039566">
    <property type="entry name" value="CvfB_S1_st"/>
</dbReference>
<dbReference type="Gene3D" id="1.10.10.10">
    <property type="entry name" value="Winged helix-like DNA-binding domain superfamily/Winged helix DNA-binding domain"/>
    <property type="match status" value="1"/>
</dbReference>
<dbReference type="Proteomes" id="UP000292262">
    <property type="component" value="Unassembled WGS sequence"/>
</dbReference>
<organism evidence="4 5">
    <name type="scientific">Aquimarina brevivitae</name>
    <dbReference type="NCBI Taxonomy" id="323412"/>
    <lineage>
        <taxon>Bacteria</taxon>
        <taxon>Pseudomonadati</taxon>
        <taxon>Bacteroidota</taxon>
        <taxon>Flavobacteriia</taxon>
        <taxon>Flavobacteriales</taxon>
        <taxon>Flavobacteriaceae</taxon>
        <taxon>Aquimarina</taxon>
    </lineage>
</organism>
<evidence type="ECO:0000259" key="2">
    <source>
        <dbReference type="Pfam" id="PF13509"/>
    </source>
</evidence>
<feature type="domain" description="Conserved virulence factor B first S1" evidence="2">
    <location>
        <begin position="76"/>
        <end position="128"/>
    </location>
</feature>
<dbReference type="RefSeq" id="WP_130286807.1">
    <property type="nucleotide sequence ID" value="NZ_SGXE01000002.1"/>
</dbReference>
<dbReference type="AlphaFoldDB" id="A0A4Q7P4R4"/>
<dbReference type="EMBL" id="SGXE01000002">
    <property type="protein sequence ID" value="RZS93692.1"/>
    <property type="molecule type" value="Genomic_DNA"/>
</dbReference>
<dbReference type="PIRSF" id="PIRSF012524">
    <property type="entry name" value="YitL_S1"/>
    <property type="match status" value="1"/>
</dbReference>
<accession>A0A4Q7P4R4</accession>
<evidence type="ECO:0000256" key="1">
    <source>
        <dbReference type="PIRNR" id="PIRNR012524"/>
    </source>
</evidence>
<protein>
    <recommendedName>
        <fullName evidence="6">GntR family transcriptional regulator</fullName>
    </recommendedName>
</protein>
<name>A0A4Q7P4R4_9FLAO</name>
<dbReference type="PANTHER" id="PTHR37296">
    <property type="entry name" value="CONSERVED VIRULENCE FACTOR B"/>
    <property type="match status" value="1"/>
</dbReference>
<proteinExistence type="inferred from homology"/>
<sequence>MLELGKYNTLKIVRERDPGLFLEDEDGNDVLLPNKFVPEDFEIEDMIEVFIYLDNEERIIATTQKPYATVNSFAVLKCTSVSEIGAFLDWGLDKELFVPFKEQASRMKEGYKYLVYVYLDEETNRLAASSKTNKFLSNNLVLLAPYDQVDLIASHPSPNGWNMIVNEKHIGLVFSDDIFQKLSPGDRLKGYVKKVRPDGKIDLTLRRHGFRGIEPDAEKVLEKLKASGGFLRLNDKSAPEDIKEAFQLSKKSFKRAIGSLYKSRIIVIEPEGIRLIEEDA</sequence>
<dbReference type="Pfam" id="PF13509">
    <property type="entry name" value="S1_2"/>
    <property type="match status" value="2"/>
</dbReference>
<dbReference type="InterPro" id="IPR012340">
    <property type="entry name" value="NA-bd_OB-fold"/>
</dbReference>
<dbReference type="Gene3D" id="2.40.50.140">
    <property type="entry name" value="Nucleic acid-binding proteins"/>
    <property type="match status" value="1"/>
</dbReference>
<feature type="domain" description="Conserved virulence factor B-like winged helix" evidence="3">
    <location>
        <begin position="218"/>
        <end position="275"/>
    </location>
</feature>
<reference evidence="4 5" key="1">
    <citation type="submission" date="2019-02" db="EMBL/GenBank/DDBJ databases">
        <title>Genomic Encyclopedia of Type Strains, Phase IV (KMG-IV): sequencing the most valuable type-strain genomes for metagenomic binning, comparative biology and taxonomic classification.</title>
        <authorList>
            <person name="Goeker M."/>
        </authorList>
    </citation>
    <scope>NUCLEOTIDE SEQUENCE [LARGE SCALE GENOMIC DNA]</scope>
    <source>
        <strain evidence="4 5">DSM 17196</strain>
    </source>
</reference>
<evidence type="ECO:0008006" key="6">
    <source>
        <dbReference type="Google" id="ProtNLM"/>
    </source>
</evidence>
<evidence type="ECO:0000259" key="3">
    <source>
        <dbReference type="Pfam" id="PF17783"/>
    </source>
</evidence>
<keyword evidence="5" id="KW-1185">Reference proteome</keyword>
<comment type="caution">
    <text evidence="4">The sequence shown here is derived from an EMBL/GenBank/DDBJ whole genome shotgun (WGS) entry which is preliminary data.</text>
</comment>
<dbReference type="InterPro" id="IPR040764">
    <property type="entry name" value="CvfB_WH"/>
</dbReference>
<gene>
    <name evidence="4" type="ORF">EV197_2272</name>
</gene>
<evidence type="ECO:0000313" key="5">
    <source>
        <dbReference type="Proteomes" id="UP000292262"/>
    </source>
</evidence>
<dbReference type="InterPro" id="IPR014464">
    <property type="entry name" value="CvfB_fam"/>
</dbReference>
<dbReference type="InterPro" id="IPR036388">
    <property type="entry name" value="WH-like_DNA-bd_sf"/>
</dbReference>